<dbReference type="GO" id="GO:0016042">
    <property type="term" value="P:lipid catabolic process"/>
    <property type="evidence" value="ECO:0007669"/>
    <property type="project" value="UniProtKB-KW"/>
</dbReference>
<evidence type="ECO:0000313" key="8">
    <source>
        <dbReference type="EMBL" id="KAL1131647.1"/>
    </source>
</evidence>
<dbReference type="GO" id="GO:0016787">
    <property type="term" value="F:hydrolase activity"/>
    <property type="evidence" value="ECO:0007669"/>
    <property type="project" value="UniProtKB-KW"/>
</dbReference>
<dbReference type="InterPro" id="IPR025202">
    <property type="entry name" value="PLD-like_dom"/>
</dbReference>
<dbReference type="InterPro" id="IPR051406">
    <property type="entry name" value="PLD_domain"/>
</dbReference>
<dbReference type="PANTHER" id="PTHR43856">
    <property type="entry name" value="CARDIOLIPIN HYDROLASE"/>
    <property type="match status" value="1"/>
</dbReference>
<comment type="caution">
    <text evidence="8">The sequence shown here is derived from an EMBL/GenBank/DDBJ whole genome shotgun (WGS) entry which is preliminary data.</text>
</comment>
<sequence>MATSAHLIHKYYVSPLINNTIYNKKKELSDDVVKINHMLTFGISSIPCAGHAEKEFDCGNLDCNYGRLSYILNFVNNCKTSLDVCIYIITAKLFGDAIVNAHNRGVVVRIIADSDMSFSVQSYINFFRMHEIPTRQRLSPYIMHHKFMIADNEILISGSMNFTMTGAFCNWENVLITSQPQLVHLFSLSFDGLWDEFGLPFAEEEATQKLFKRHKSEVE</sequence>
<dbReference type="SMART" id="SM00155">
    <property type="entry name" value="PLDc"/>
    <property type="match status" value="1"/>
</dbReference>
<protein>
    <recommendedName>
        <fullName evidence="5">Mitochondrial cardiolipin hydrolase</fullName>
    </recommendedName>
    <alternativeName>
        <fullName evidence="6">Mitochondrial phospholipase</fullName>
    </alternativeName>
</protein>
<keyword evidence="1" id="KW-0378">Hydrolase</keyword>
<name>A0ABD0YYF3_9HEMI</name>
<dbReference type="PROSITE" id="PS50035">
    <property type="entry name" value="PLD"/>
    <property type="match status" value="1"/>
</dbReference>
<organism evidence="8 9">
    <name type="scientific">Ranatra chinensis</name>
    <dbReference type="NCBI Taxonomy" id="642074"/>
    <lineage>
        <taxon>Eukaryota</taxon>
        <taxon>Metazoa</taxon>
        <taxon>Ecdysozoa</taxon>
        <taxon>Arthropoda</taxon>
        <taxon>Hexapoda</taxon>
        <taxon>Insecta</taxon>
        <taxon>Pterygota</taxon>
        <taxon>Neoptera</taxon>
        <taxon>Paraneoptera</taxon>
        <taxon>Hemiptera</taxon>
        <taxon>Heteroptera</taxon>
        <taxon>Panheteroptera</taxon>
        <taxon>Nepomorpha</taxon>
        <taxon>Nepidae</taxon>
        <taxon>Ranatrinae</taxon>
        <taxon>Ranatra</taxon>
    </lineage>
</organism>
<evidence type="ECO:0000256" key="6">
    <source>
        <dbReference type="ARBA" id="ARBA00043167"/>
    </source>
</evidence>
<accession>A0ABD0YYF3</accession>
<dbReference type="AlphaFoldDB" id="A0ABD0YYF3"/>
<dbReference type="Pfam" id="PF13091">
    <property type="entry name" value="PLDc_2"/>
    <property type="match status" value="1"/>
</dbReference>
<evidence type="ECO:0000313" key="9">
    <source>
        <dbReference type="Proteomes" id="UP001558652"/>
    </source>
</evidence>
<evidence type="ECO:0000256" key="3">
    <source>
        <dbReference type="ARBA" id="ARBA00023098"/>
    </source>
</evidence>
<keyword evidence="2" id="KW-0442">Lipid degradation</keyword>
<dbReference type="EMBL" id="JBFDAA010000006">
    <property type="protein sequence ID" value="KAL1131647.1"/>
    <property type="molecule type" value="Genomic_DNA"/>
</dbReference>
<dbReference type="SUPFAM" id="SSF56024">
    <property type="entry name" value="Phospholipase D/nuclease"/>
    <property type="match status" value="1"/>
</dbReference>
<proteinExistence type="inferred from homology"/>
<evidence type="ECO:0000256" key="2">
    <source>
        <dbReference type="ARBA" id="ARBA00022963"/>
    </source>
</evidence>
<feature type="domain" description="PLD phosphodiesterase" evidence="7">
    <location>
        <begin position="139"/>
        <end position="166"/>
    </location>
</feature>
<evidence type="ECO:0000259" key="7">
    <source>
        <dbReference type="PROSITE" id="PS50035"/>
    </source>
</evidence>
<dbReference type="PANTHER" id="PTHR43856:SF1">
    <property type="entry name" value="MITOCHONDRIAL CARDIOLIPIN HYDROLASE"/>
    <property type="match status" value="1"/>
</dbReference>
<keyword evidence="3" id="KW-0443">Lipid metabolism</keyword>
<keyword evidence="9" id="KW-1185">Reference proteome</keyword>
<dbReference type="Proteomes" id="UP001558652">
    <property type="component" value="Unassembled WGS sequence"/>
</dbReference>
<dbReference type="Gene3D" id="3.30.870.10">
    <property type="entry name" value="Endonuclease Chain A"/>
    <property type="match status" value="1"/>
</dbReference>
<evidence type="ECO:0000256" key="5">
    <source>
        <dbReference type="ARBA" id="ARBA00040549"/>
    </source>
</evidence>
<gene>
    <name evidence="8" type="ORF">AAG570_011260</name>
</gene>
<reference evidence="8 9" key="1">
    <citation type="submission" date="2024-07" db="EMBL/GenBank/DDBJ databases">
        <title>Chromosome-level genome assembly of the water stick insect Ranatra chinensis (Heteroptera: Nepidae).</title>
        <authorList>
            <person name="Liu X."/>
        </authorList>
    </citation>
    <scope>NUCLEOTIDE SEQUENCE [LARGE SCALE GENOMIC DNA]</scope>
    <source>
        <strain evidence="8">Cailab_2021Rc</strain>
        <tissue evidence="8">Muscle</tissue>
    </source>
</reference>
<evidence type="ECO:0000256" key="1">
    <source>
        <dbReference type="ARBA" id="ARBA00022801"/>
    </source>
</evidence>
<comment type="similarity">
    <text evidence="4">Belongs to the phospholipase D family. MitoPLD/Zucchini subfamily.</text>
</comment>
<evidence type="ECO:0000256" key="4">
    <source>
        <dbReference type="ARBA" id="ARBA00038012"/>
    </source>
</evidence>
<dbReference type="InterPro" id="IPR001736">
    <property type="entry name" value="PLipase_D/transphosphatidylase"/>
</dbReference>